<dbReference type="Proteomes" id="UP000033423">
    <property type="component" value="Unassembled WGS sequence"/>
</dbReference>
<proteinExistence type="predicted"/>
<keyword evidence="2" id="KW-1185">Reference proteome</keyword>
<dbReference type="AlphaFoldDB" id="A0A0F3GUC5"/>
<name>A0A0F3GUC5_9BACT</name>
<dbReference type="EMBL" id="LACI01000966">
    <property type="protein sequence ID" value="KJU85565.1"/>
    <property type="molecule type" value="Genomic_DNA"/>
</dbReference>
<accession>A0A0F3GUC5</accession>
<evidence type="ECO:0000313" key="2">
    <source>
        <dbReference type="Proteomes" id="UP000033423"/>
    </source>
</evidence>
<evidence type="ECO:0000313" key="1">
    <source>
        <dbReference type="EMBL" id="KJU85565.1"/>
    </source>
</evidence>
<comment type="caution">
    <text evidence="1">The sequence shown here is derived from an EMBL/GenBank/DDBJ whole genome shotgun (WGS) entry which is preliminary data.</text>
</comment>
<organism evidence="1 2">
    <name type="scientific">Candidatus Magnetobacterium bavaricum</name>
    <dbReference type="NCBI Taxonomy" id="29290"/>
    <lineage>
        <taxon>Bacteria</taxon>
        <taxon>Pseudomonadati</taxon>
        <taxon>Nitrospirota</taxon>
        <taxon>Thermodesulfovibrionia</taxon>
        <taxon>Thermodesulfovibrionales</taxon>
        <taxon>Candidatus Magnetobacteriaceae</taxon>
        <taxon>Candidatus Magnetobacterium</taxon>
    </lineage>
</organism>
<sequence>MIKLRYAVHIKPALYGVNGVGGWSCRGGLRRGRRGWGTPATKRPPSFSWLRVIESTFDGLITELEELR</sequence>
<reference evidence="1 2" key="1">
    <citation type="submission" date="2015-02" db="EMBL/GenBank/DDBJ databases">
        <title>Single-cell genomics of uncultivated deep-branching MTB reveals a conserved set of magnetosome genes.</title>
        <authorList>
            <person name="Kolinko S."/>
            <person name="Richter M."/>
            <person name="Glockner F.O."/>
            <person name="Brachmann A."/>
            <person name="Schuler D."/>
        </authorList>
    </citation>
    <scope>NUCLEOTIDE SEQUENCE [LARGE SCALE GENOMIC DNA]</scope>
    <source>
        <strain evidence="1">TM-1</strain>
    </source>
</reference>
<protein>
    <submittedName>
        <fullName evidence="1">Uncharacterized protein</fullName>
    </submittedName>
</protein>
<gene>
    <name evidence="1" type="ORF">MBAV_002241</name>
</gene>